<name>A0A4U8T4L9_9HELI</name>
<dbReference type="PROSITE" id="PS50885">
    <property type="entry name" value="HAMP"/>
    <property type="match status" value="1"/>
</dbReference>
<evidence type="ECO:0000313" key="3">
    <source>
        <dbReference type="Proteomes" id="UP000029733"/>
    </source>
</evidence>
<evidence type="ECO:0000259" key="1">
    <source>
        <dbReference type="PROSITE" id="PS50885"/>
    </source>
</evidence>
<protein>
    <submittedName>
        <fullName evidence="2">Methyl-accepting chemotaxis protein</fullName>
    </submittedName>
</protein>
<feature type="domain" description="HAMP" evidence="1">
    <location>
        <begin position="17"/>
        <end position="67"/>
    </location>
</feature>
<proteinExistence type="predicted"/>
<dbReference type="GO" id="GO:0007165">
    <property type="term" value="P:signal transduction"/>
    <property type="evidence" value="ECO:0007669"/>
    <property type="project" value="InterPro"/>
</dbReference>
<dbReference type="GO" id="GO:0016020">
    <property type="term" value="C:membrane"/>
    <property type="evidence" value="ECO:0007669"/>
    <property type="project" value="InterPro"/>
</dbReference>
<dbReference type="Gene3D" id="1.10.287.130">
    <property type="match status" value="1"/>
</dbReference>
<comment type="caution">
    <text evidence="2">The sequence shown here is derived from an EMBL/GenBank/DDBJ whole genome shotgun (WGS) entry which is preliminary data.</text>
</comment>
<reference evidence="2 3" key="1">
    <citation type="journal article" date="2014" name="Genome Announc.">
        <title>Draft genome sequences of eight enterohepatic helicobacter species isolated from both laboratory and wild rodents.</title>
        <authorList>
            <person name="Sheh A."/>
            <person name="Shen Z."/>
            <person name="Fox J.G."/>
        </authorList>
    </citation>
    <scope>NUCLEOTIDE SEQUENCE [LARGE SCALE GENOMIC DNA]</scope>
    <source>
        <strain evidence="2 3">MIT 09-6949</strain>
    </source>
</reference>
<dbReference type="AlphaFoldDB" id="A0A4U8T4L9"/>
<sequence>AINQNIEQTNKNLDQDTKAIEQSAQTAKEIESGNLTARITAIPANPQLIQLKEVLNRMLDDLQHKIGSDTNEIARVFNSYTSLDFTTEVKDAKGRVEVVTNTLGDEIRKMLKTSASFANTLSTEAKTLQEAVNNLTNLTNAQASSLE</sequence>
<dbReference type="InterPro" id="IPR003660">
    <property type="entry name" value="HAMP_dom"/>
</dbReference>
<organism evidence="2 3">
    <name type="scientific">Helicobacter jaachi</name>
    <dbReference type="NCBI Taxonomy" id="1677920"/>
    <lineage>
        <taxon>Bacteria</taxon>
        <taxon>Pseudomonadati</taxon>
        <taxon>Campylobacterota</taxon>
        <taxon>Epsilonproteobacteria</taxon>
        <taxon>Campylobacterales</taxon>
        <taxon>Helicobacteraceae</taxon>
        <taxon>Helicobacter</taxon>
    </lineage>
</organism>
<feature type="non-terminal residue" evidence="2">
    <location>
        <position position="1"/>
    </location>
</feature>
<dbReference type="EMBL" id="JRPR02000033">
    <property type="protein sequence ID" value="TLD94383.1"/>
    <property type="molecule type" value="Genomic_DNA"/>
</dbReference>
<feature type="non-terminal residue" evidence="2">
    <location>
        <position position="147"/>
    </location>
</feature>
<dbReference type="Proteomes" id="UP000029733">
    <property type="component" value="Unassembled WGS sequence"/>
</dbReference>
<keyword evidence="3" id="KW-1185">Reference proteome</keyword>
<evidence type="ECO:0000313" key="2">
    <source>
        <dbReference type="EMBL" id="TLD94383.1"/>
    </source>
</evidence>
<accession>A0A4U8T4L9</accession>
<gene>
    <name evidence="2" type="ORF">LS71_009390</name>
</gene>